<dbReference type="InterPro" id="IPR052895">
    <property type="entry name" value="HetReg/Transcr_Mod"/>
</dbReference>
<organism evidence="2 3">
    <name type="scientific">Coniosporium apollinis (strain CBS 100218)</name>
    <name type="common">Rock-inhabiting black yeast</name>
    <dbReference type="NCBI Taxonomy" id="1168221"/>
    <lineage>
        <taxon>Eukaryota</taxon>
        <taxon>Fungi</taxon>
        <taxon>Dikarya</taxon>
        <taxon>Ascomycota</taxon>
        <taxon>Pezizomycotina</taxon>
        <taxon>Dothideomycetes</taxon>
        <taxon>Dothideomycetes incertae sedis</taxon>
        <taxon>Coniosporium</taxon>
    </lineage>
</organism>
<evidence type="ECO:0000259" key="1">
    <source>
        <dbReference type="Pfam" id="PF06985"/>
    </source>
</evidence>
<keyword evidence="3" id="KW-1185">Reference proteome</keyword>
<proteinExistence type="predicted"/>
<dbReference type="OrthoDB" id="2157530at2759"/>
<dbReference type="PANTHER" id="PTHR24148:SF73">
    <property type="entry name" value="HET DOMAIN PROTEIN (AFU_ORTHOLOGUE AFUA_8G01020)"/>
    <property type="match status" value="1"/>
</dbReference>
<dbReference type="HOGENOM" id="CLU_004184_7_2_1"/>
<gene>
    <name evidence="2" type="ORF">W97_08847</name>
</gene>
<sequence length="627" mass="69849">MPSYRARTAAYGSASKPYHFSALKRLAGLVPAPETTATFQYRPLEPDRREIRVLELLPRTLRAGKEKQLITCTIRHVSLDDQPVYLGLSYTWGDATVKRPILLEGRIFYVTENLLSALEHLQRQWHSLALWIDAVCINQNDNVEKSSQVGQMGNIYREAALVLAWLGPAAGDSDLAIESLDYVGRKLFEMPDGPCLQERYELFSKLFSPETTPQFPVDVVCSLFRRAWWDRVWVVQEVTLANDVLVVCGNADIPFHFLHLAFSALYELPLLSAALNGALDEAFSRVSPQLQTCHPRVLEAAILGHNQDAAPLKSRVLTITGLKATDPRDHVLGLLGMASDTEELNIHADYSKSCQVIYTDVARGFLEAQEDLQILSRCKFPKQQSNLPSWVPDWSMRCGHTFWDPKHSLYNASGQSLAPRKIAVGGNTLRLAGARCGTVSRVGRVWSIDYSSAGAEALTHCFAEIEDFVHSDGFAYPSEHDKQEAVWRTPIADAEYAIFGEEGRYNRRATPELLNAFVAYQGAVDASPLEGTPNPSAIMGANPCIRFIPTILDGRRVFTTSQGHIGVGPKHLQAQDLICVFQGAAVPFILREGPFRQYQLVGECYIHGIMDGEFMNRDPPIEEFVVC</sequence>
<dbReference type="eggNOG" id="ENOG502SI73">
    <property type="taxonomic scope" value="Eukaryota"/>
</dbReference>
<dbReference type="Pfam" id="PF06985">
    <property type="entry name" value="HET"/>
    <property type="match status" value="1"/>
</dbReference>
<dbReference type="STRING" id="1168221.R7Z615"/>
<accession>R7Z615</accession>
<protein>
    <recommendedName>
        <fullName evidence="1">Heterokaryon incompatibility domain-containing protein</fullName>
    </recommendedName>
</protein>
<dbReference type="Pfam" id="PF26639">
    <property type="entry name" value="Het-6_barrel"/>
    <property type="match status" value="1"/>
</dbReference>
<dbReference type="InterPro" id="IPR010730">
    <property type="entry name" value="HET"/>
</dbReference>
<name>R7Z615_CONA1</name>
<reference evidence="3" key="1">
    <citation type="submission" date="2012-06" db="EMBL/GenBank/DDBJ databases">
        <title>The genome sequence of Coniosporium apollinis CBS 100218.</title>
        <authorList>
            <consortium name="The Broad Institute Genome Sequencing Platform"/>
            <person name="Cuomo C."/>
            <person name="Gorbushina A."/>
            <person name="Noack S."/>
            <person name="Walker B."/>
            <person name="Young S.K."/>
            <person name="Zeng Q."/>
            <person name="Gargeya S."/>
            <person name="Fitzgerald M."/>
            <person name="Haas B."/>
            <person name="Abouelleil A."/>
            <person name="Alvarado L."/>
            <person name="Arachchi H.M."/>
            <person name="Berlin A.M."/>
            <person name="Chapman S.B."/>
            <person name="Goldberg J."/>
            <person name="Griggs A."/>
            <person name="Gujja S."/>
            <person name="Hansen M."/>
            <person name="Howarth C."/>
            <person name="Imamovic A."/>
            <person name="Larimer J."/>
            <person name="McCowan C."/>
            <person name="Montmayeur A."/>
            <person name="Murphy C."/>
            <person name="Neiman D."/>
            <person name="Pearson M."/>
            <person name="Priest M."/>
            <person name="Roberts A."/>
            <person name="Saif S."/>
            <person name="Shea T."/>
            <person name="Sisk P."/>
            <person name="Sykes S."/>
            <person name="Wortman J."/>
            <person name="Nusbaum C."/>
            <person name="Birren B."/>
        </authorList>
    </citation>
    <scope>NUCLEOTIDE SEQUENCE [LARGE SCALE GENOMIC DNA]</scope>
    <source>
        <strain evidence="3">CBS 100218</strain>
    </source>
</reference>
<dbReference type="GeneID" id="19906158"/>
<dbReference type="EMBL" id="JH767618">
    <property type="protein sequence ID" value="EON69587.1"/>
    <property type="molecule type" value="Genomic_DNA"/>
</dbReference>
<evidence type="ECO:0000313" key="3">
    <source>
        <dbReference type="Proteomes" id="UP000016924"/>
    </source>
</evidence>
<dbReference type="Proteomes" id="UP000016924">
    <property type="component" value="Unassembled WGS sequence"/>
</dbReference>
<dbReference type="AlphaFoldDB" id="R7Z615"/>
<dbReference type="RefSeq" id="XP_007784904.1">
    <property type="nucleotide sequence ID" value="XM_007786714.1"/>
</dbReference>
<evidence type="ECO:0000313" key="2">
    <source>
        <dbReference type="EMBL" id="EON69587.1"/>
    </source>
</evidence>
<dbReference type="OMA" id="VWVIQER"/>
<dbReference type="PANTHER" id="PTHR24148">
    <property type="entry name" value="ANKYRIN REPEAT DOMAIN-CONTAINING PROTEIN 39 HOMOLOG-RELATED"/>
    <property type="match status" value="1"/>
</dbReference>
<feature type="domain" description="Heterokaryon incompatibility" evidence="1">
    <location>
        <begin position="85"/>
        <end position="237"/>
    </location>
</feature>